<feature type="transmembrane region" description="Helical" evidence="1">
    <location>
        <begin position="34"/>
        <end position="67"/>
    </location>
</feature>
<dbReference type="AlphaFoldDB" id="A0A6L9QTR4"/>
<dbReference type="Proteomes" id="UP000475532">
    <property type="component" value="Unassembled WGS sequence"/>
</dbReference>
<feature type="transmembrane region" description="Helical" evidence="1">
    <location>
        <begin position="134"/>
        <end position="157"/>
    </location>
</feature>
<keyword evidence="1" id="KW-0472">Membrane</keyword>
<reference evidence="2 3" key="1">
    <citation type="submission" date="2020-01" db="EMBL/GenBank/DDBJ databases">
        <title>Insect and environment-associated Actinomycetes.</title>
        <authorList>
            <person name="Currrie C."/>
            <person name="Chevrette M."/>
            <person name="Carlson C."/>
            <person name="Stubbendieck R."/>
            <person name="Wendt-Pienkowski E."/>
        </authorList>
    </citation>
    <scope>NUCLEOTIDE SEQUENCE [LARGE SCALE GENOMIC DNA]</scope>
    <source>
        <strain evidence="2 3">SID10258</strain>
    </source>
</reference>
<evidence type="ECO:0000313" key="3">
    <source>
        <dbReference type="Proteomes" id="UP000475532"/>
    </source>
</evidence>
<dbReference type="RefSeq" id="WP_163063625.1">
    <property type="nucleotide sequence ID" value="NZ_JAAGLI010001099.1"/>
</dbReference>
<feature type="transmembrane region" description="Helical" evidence="1">
    <location>
        <begin position="169"/>
        <end position="193"/>
    </location>
</feature>
<gene>
    <name evidence="2" type="ORF">G3I70_41445</name>
</gene>
<name>A0A6L9QTR4_9ACTN</name>
<organism evidence="2 3">
    <name type="scientific">Actinomadura bangladeshensis</name>
    <dbReference type="NCBI Taxonomy" id="453573"/>
    <lineage>
        <taxon>Bacteria</taxon>
        <taxon>Bacillati</taxon>
        <taxon>Actinomycetota</taxon>
        <taxon>Actinomycetes</taxon>
        <taxon>Streptosporangiales</taxon>
        <taxon>Thermomonosporaceae</taxon>
        <taxon>Actinomadura</taxon>
    </lineage>
</organism>
<dbReference type="EMBL" id="JAAGLI010001099">
    <property type="protein sequence ID" value="NEA28920.1"/>
    <property type="molecule type" value="Genomic_DNA"/>
</dbReference>
<feature type="transmembrane region" description="Helical" evidence="1">
    <location>
        <begin position="310"/>
        <end position="329"/>
    </location>
</feature>
<comment type="caution">
    <text evidence="2">The sequence shown here is derived from an EMBL/GenBank/DDBJ whole genome shotgun (WGS) entry which is preliminary data.</text>
</comment>
<feature type="transmembrane region" description="Helical" evidence="1">
    <location>
        <begin position="87"/>
        <end position="113"/>
    </location>
</feature>
<keyword evidence="1" id="KW-1133">Transmembrane helix</keyword>
<sequence length="743" mass="76336">MTEQAEEHAGVAAAQAPPVVARGLPSVLWRTVRLLCGGGVAGAALPVIACNAALQSAVVVAGVLVIGDDGIFVNGEIRPYGLTPHSVGYACAAVIALSAAHVAAVATVVLIAAGRLLDRPVTARSAAGAVARRAPALAASLPLIGGVLLAVPAAGAGTLLLTGEPRVGVFAYAVAGVVTCWSVLAVPLVVLEGAGPVRAMARAWTLTRHRRARWSWFVLAGVLLVPGAVAAGVSALALPLDDAAAAIAGRAAALTAAALVVLLQGTALAVVTLDQWYPDVNVWRERRRPLDLDAAMRRLPTTDRRTRPSVAAVLAVLAIASPALLYWTLLRTDPYDLTTVSDRVVGSQDGRNVLLLPDGSAPMVLTPHRAGGFSLLACGDQTCRTSREAGRVPLSGNRVEAAALPGGAVVVGAWQYDTRSLGEAPEKVPDTLPLLLRLVRCTPGGCPPLSSAPGAVQVAKAGSSVINGAALGITTAGSRIVAAAITPLGDGVDDRVLRIVRCARLPCGRPDVLATVRPPYISSGFDKPVAIATGRSGRPVIAVQDGLDGALTMVSCGNAGCDRPRTTRFGPRDRPSIREEQRFEAADRLTRRLHTLDPNAVEVAVPADDRPIATYRDVLTGAATLLRCRTPDCASADTTVLGPPGLAQQAPALALAPDGRPLIAVHDLANTSVTVLACRDSACAHRDKTRIAGYTGVPGPLDLAVGRDGRPRVLWADGSDDGSAGELHLTTCRRARCAGGAGR</sequence>
<accession>A0A6L9QTR4</accession>
<proteinExistence type="predicted"/>
<keyword evidence="1" id="KW-0812">Transmembrane</keyword>
<evidence type="ECO:0000256" key="1">
    <source>
        <dbReference type="SAM" id="Phobius"/>
    </source>
</evidence>
<evidence type="ECO:0000313" key="2">
    <source>
        <dbReference type="EMBL" id="NEA28920.1"/>
    </source>
</evidence>
<feature type="transmembrane region" description="Helical" evidence="1">
    <location>
        <begin position="214"/>
        <end position="237"/>
    </location>
</feature>
<protein>
    <submittedName>
        <fullName evidence="2">Uncharacterized protein</fullName>
    </submittedName>
</protein>
<feature type="transmembrane region" description="Helical" evidence="1">
    <location>
        <begin position="243"/>
        <end position="263"/>
    </location>
</feature>